<dbReference type="InterPro" id="IPR012171">
    <property type="entry name" value="Fatty_acid_desaturase"/>
</dbReference>
<keyword evidence="4" id="KW-1185">Reference proteome</keyword>
<keyword evidence="1" id="KW-1133">Transmembrane helix</keyword>
<dbReference type="Proteomes" id="UP000249254">
    <property type="component" value="Unassembled WGS sequence"/>
</dbReference>
<evidence type="ECO:0000313" key="3">
    <source>
        <dbReference type="EMBL" id="RAK56058.1"/>
    </source>
</evidence>
<dbReference type="GO" id="GO:0006629">
    <property type="term" value="P:lipid metabolic process"/>
    <property type="evidence" value="ECO:0007669"/>
    <property type="project" value="InterPro"/>
</dbReference>
<feature type="transmembrane region" description="Helical" evidence="1">
    <location>
        <begin position="208"/>
        <end position="228"/>
    </location>
</feature>
<comment type="caution">
    <text evidence="3">The sequence shown here is derived from an EMBL/GenBank/DDBJ whole genome shotgun (WGS) entry which is preliminary data.</text>
</comment>
<feature type="domain" description="Fatty acid desaturase" evidence="2">
    <location>
        <begin position="52"/>
        <end position="297"/>
    </location>
</feature>
<proteinExistence type="predicted"/>
<dbReference type="CDD" id="cd03507">
    <property type="entry name" value="Delta12-FADS-like"/>
    <property type="match status" value="1"/>
</dbReference>
<dbReference type="InterPro" id="IPR005804">
    <property type="entry name" value="FA_desaturase_dom"/>
</dbReference>
<protein>
    <submittedName>
        <fullName evidence="3">Fatty acid desaturase</fullName>
    </submittedName>
</protein>
<dbReference type="AlphaFoldDB" id="A0A328ASZ7"/>
<accession>A0A328ASZ7</accession>
<feature type="transmembrane region" description="Helical" evidence="1">
    <location>
        <begin position="52"/>
        <end position="71"/>
    </location>
</feature>
<gene>
    <name evidence="3" type="ORF">DJ017_16845</name>
</gene>
<dbReference type="GO" id="GO:0016717">
    <property type="term" value="F:oxidoreductase activity, acting on paired donors, with oxidation of a pair of donors resulting in the reduction of molecular oxygen to two molecules of water"/>
    <property type="evidence" value="ECO:0007669"/>
    <property type="project" value="TreeGrafter"/>
</dbReference>
<dbReference type="Pfam" id="PF00487">
    <property type="entry name" value="FA_desaturase"/>
    <property type="match status" value="1"/>
</dbReference>
<feature type="transmembrane region" description="Helical" evidence="1">
    <location>
        <begin position="185"/>
        <end position="202"/>
    </location>
</feature>
<sequence>MTLSTDLLRGLRERLARYQRPSHGRSVREILVTALPLLSLWGAAVWMVGHGWWWAVALTIPAALFLVRLFMIQHDCGHASFFRSPTANAWTGRLIGVFTMTPYGYWRRTHAIHHATSGNLDRRTLGAVETLTVEEYRAKSWIGRLGYRLYRNPLVMFGLGPGYMFVLQHRLPIGLMREAPAWRSVLANTAGLAVLVTVQLWLGGVKGLLLVHLPIVLVAASIGVWLFYVQHQFEGAYWARNEDWKAPEAALLGSSHLDLPLPLRWLTANIGAHHIHHAAAKIPFYRLPQVMKDHPELREISRITLWDAMKTARLALWDEMSGRLVSFREARQAHRRATVAA</sequence>
<evidence type="ECO:0000259" key="2">
    <source>
        <dbReference type="Pfam" id="PF00487"/>
    </source>
</evidence>
<dbReference type="OrthoDB" id="9769653at2"/>
<dbReference type="GO" id="GO:0016020">
    <property type="term" value="C:membrane"/>
    <property type="evidence" value="ECO:0007669"/>
    <property type="project" value="TreeGrafter"/>
</dbReference>
<dbReference type="PANTHER" id="PTHR19353">
    <property type="entry name" value="FATTY ACID DESATURASE 2"/>
    <property type="match status" value="1"/>
</dbReference>
<dbReference type="PANTHER" id="PTHR19353:SF73">
    <property type="entry name" value="FATTY ACID DESATURASE"/>
    <property type="match status" value="1"/>
</dbReference>
<name>A0A328ASZ7_9CAUL</name>
<keyword evidence="1" id="KW-0472">Membrane</keyword>
<reference evidence="4" key="1">
    <citation type="submission" date="2018-05" db="EMBL/GenBank/DDBJ databases">
        <authorList>
            <person name="Li X."/>
        </authorList>
    </citation>
    <scope>NUCLEOTIDE SEQUENCE [LARGE SCALE GENOMIC DNA]</scope>
    <source>
        <strain evidence="4">LX32</strain>
    </source>
</reference>
<dbReference type="EMBL" id="QFYQ01000001">
    <property type="protein sequence ID" value="RAK56058.1"/>
    <property type="molecule type" value="Genomic_DNA"/>
</dbReference>
<feature type="transmembrane region" description="Helical" evidence="1">
    <location>
        <begin position="27"/>
        <end position="46"/>
    </location>
</feature>
<organism evidence="3 4">
    <name type="scientific">Phenylobacterium soli</name>
    <dbReference type="NCBI Taxonomy" id="2170551"/>
    <lineage>
        <taxon>Bacteria</taxon>
        <taxon>Pseudomonadati</taxon>
        <taxon>Pseudomonadota</taxon>
        <taxon>Alphaproteobacteria</taxon>
        <taxon>Caulobacterales</taxon>
        <taxon>Caulobacteraceae</taxon>
        <taxon>Phenylobacterium</taxon>
    </lineage>
</organism>
<keyword evidence="1" id="KW-0812">Transmembrane</keyword>
<evidence type="ECO:0000256" key="1">
    <source>
        <dbReference type="SAM" id="Phobius"/>
    </source>
</evidence>
<dbReference type="RefSeq" id="WP_111529806.1">
    <property type="nucleotide sequence ID" value="NZ_JBHRSG010000003.1"/>
</dbReference>
<evidence type="ECO:0000313" key="4">
    <source>
        <dbReference type="Proteomes" id="UP000249254"/>
    </source>
</evidence>